<accession>A0A0B6Y397</accession>
<reference evidence="1" key="1">
    <citation type="submission" date="2014-12" db="EMBL/GenBank/DDBJ databases">
        <title>Insight into the proteome of Arion vulgaris.</title>
        <authorList>
            <person name="Aradska J."/>
            <person name="Bulat T."/>
            <person name="Smidak R."/>
            <person name="Sarate P."/>
            <person name="Gangsoo J."/>
            <person name="Sialana F."/>
            <person name="Bilban M."/>
            <person name="Lubec G."/>
        </authorList>
    </citation>
    <scope>NUCLEOTIDE SEQUENCE</scope>
    <source>
        <tissue evidence="1">Skin</tissue>
    </source>
</reference>
<gene>
    <name evidence="1" type="primary">ORF11656</name>
</gene>
<protein>
    <submittedName>
        <fullName evidence="1">Uncharacterized protein</fullName>
    </submittedName>
</protein>
<name>A0A0B6Y397_9EUPU</name>
<evidence type="ECO:0000313" key="1">
    <source>
        <dbReference type="EMBL" id="CEK50782.1"/>
    </source>
</evidence>
<proteinExistence type="predicted"/>
<sequence>MPMLKSDLTSAWCRENKEEDIKIKGRTRFPTKNYIEEYCARSQPSLDNFISL</sequence>
<dbReference type="AlphaFoldDB" id="A0A0B6Y397"/>
<dbReference type="EMBL" id="HACG01003917">
    <property type="protein sequence ID" value="CEK50782.1"/>
    <property type="molecule type" value="Transcribed_RNA"/>
</dbReference>
<organism evidence="1">
    <name type="scientific">Arion vulgaris</name>
    <dbReference type="NCBI Taxonomy" id="1028688"/>
    <lineage>
        <taxon>Eukaryota</taxon>
        <taxon>Metazoa</taxon>
        <taxon>Spiralia</taxon>
        <taxon>Lophotrochozoa</taxon>
        <taxon>Mollusca</taxon>
        <taxon>Gastropoda</taxon>
        <taxon>Heterobranchia</taxon>
        <taxon>Euthyneura</taxon>
        <taxon>Panpulmonata</taxon>
        <taxon>Eupulmonata</taxon>
        <taxon>Stylommatophora</taxon>
        <taxon>Helicina</taxon>
        <taxon>Arionoidea</taxon>
        <taxon>Arionidae</taxon>
        <taxon>Arion</taxon>
    </lineage>
</organism>